<evidence type="ECO:0000313" key="2">
    <source>
        <dbReference type="Proteomes" id="UP000198964"/>
    </source>
</evidence>
<gene>
    <name evidence="1" type="ORF">SAMN05216283_102590</name>
</gene>
<dbReference type="InterPro" id="IPR014958">
    <property type="entry name" value="DGC"/>
</dbReference>
<name>A0A1I2FTD8_9BACT</name>
<keyword evidence="2" id="KW-1185">Reference proteome</keyword>
<protein>
    <submittedName>
        <fullName evidence="1">Uncharacterized protein, contains metal-binding DGC domain</fullName>
    </submittedName>
</protein>
<dbReference type="Pfam" id="PF08859">
    <property type="entry name" value="DGC"/>
    <property type="match status" value="1"/>
</dbReference>
<reference evidence="1 2" key="1">
    <citation type="submission" date="2016-10" db="EMBL/GenBank/DDBJ databases">
        <authorList>
            <person name="de Groot N.N."/>
        </authorList>
    </citation>
    <scope>NUCLEOTIDE SEQUENCE [LARGE SCALE GENOMIC DNA]</scope>
    <source>
        <strain evidence="1 2">CGMCC 1.9156</strain>
    </source>
</reference>
<dbReference type="STRING" id="655355.SAMN05216283_102590"/>
<organism evidence="1 2">
    <name type="scientific">Sunxiuqinia elliptica</name>
    <dbReference type="NCBI Taxonomy" id="655355"/>
    <lineage>
        <taxon>Bacteria</taxon>
        <taxon>Pseudomonadati</taxon>
        <taxon>Bacteroidota</taxon>
        <taxon>Bacteroidia</taxon>
        <taxon>Marinilabiliales</taxon>
        <taxon>Prolixibacteraceae</taxon>
        <taxon>Sunxiuqinia</taxon>
    </lineage>
</organism>
<dbReference type="RefSeq" id="WP_093919233.1">
    <property type="nucleotide sequence ID" value="NZ_FONW01000002.1"/>
</dbReference>
<evidence type="ECO:0000313" key="1">
    <source>
        <dbReference type="EMBL" id="SFF08027.1"/>
    </source>
</evidence>
<proteinExistence type="predicted"/>
<sequence length="125" mass="13783">MNEGKCSCDNQTSQTVFACSGAADLGQLSDLVARRMHLQGDRQMKCLAFIGAGIDSMINSVRDSDMLIIDGCPLDCGKLTMERNQLTNYTHIRLTDLGFIKGETPANPKHVEEAYCRIRKALKSN</sequence>
<dbReference type="Proteomes" id="UP000198964">
    <property type="component" value="Unassembled WGS sequence"/>
</dbReference>
<dbReference type="EMBL" id="FONW01000002">
    <property type="protein sequence ID" value="SFF08027.1"/>
    <property type="molecule type" value="Genomic_DNA"/>
</dbReference>
<accession>A0A1I2FTD8</accession>
<dbReference type="AlphaFoldDB" id="A0A1I2FTD8"/>